<comment type="caution">
    <text evidence="1">The sequence shown here is derived from an EMBL/GenBank/DDBJ whole genome shotgun (WGS) entry which is preliminary data.</text>
</comment>
<name>A0ABD2JQM7_HETSC</name>
<dbReference type="AlphaFoldDB" id="A0ABD2JQM7"/>
<dbReference type="EMBL" id="JBICCN010000118">
    <property type="protein sequence ID" value="KAL3092723.1"/>
    <property type="molecule type" value="Genomic_DNA"/>
</dbReference>
<dbReference type="Proteomes" id="UP001620645">
    <property type="component" value="Unassembled WGS sequence"/>
</dbReference>
<sequence>MVYKRAYLSLNEACELQVDSDKLELSNPLYSDAFIHFISAGAAFCTKIKMGKSVNYPDLKANKGYNFFEELIEVMRCEMPRPWHSAVHDFLN</sequence>
<protein>
    <submittedName>
        <fullName evidence="1">Uncharacterized protein</fullName>
    </submittedName>
</protein>
<keyword evidence="2" id="KW-1185">Reference proteome</keyword>
<accession>A0ABD2JQM7</accession>
<organism evidence="1 2">
    <name type="scientific">Heterodera schachtii</name>
    <name type="common">Sugarbeet cyst nematode worm</name>
    <name type="synonym">Tylenchus schachtii</name>
    <dbReference type="NCBI Taxonomy" id="97005"/>
    <lineage>
        <taxon>Eukaryota</taxon>
        <taxon>Metazoa</taxon>
        <taxon>Ecdysozoa</taxon>
        <taxon>Nematoda</taxon>
        <taxon>Chromadorea</taxon>
        <taxon>Rhabditida</taxon>
        <taxon>Tylenchina</taxon>
        <taxon>Tylenchomorpha</taxon>
        <taxon>Tylenchoidea</taxon>
        <taxon>Heteroderidae</taxon>
        <taxon>Heteroderinae</taxon>
        <taxon>Heterodera</taxon>
    </lineage>
</organism>
<evidence type="ECO:0000313" key="1">
    <source>
        <dbReference type="EMBL" id="KAL3092723.1"/>
    </source>
</evidence>
<reference evidence="1 2" key="1">
    <citation type="submission" date="2024-10" db="EMBL/GenBank/DDBJ databases">
        <authorList>
            <person name="Kim D."/>
        </authorList>
    </citation>
    <scope>NUCLEOTIDE SEQUENCE [LARGE SCALE GENOMIC DNA]</scope>
    <source>
        <strain evidence="1">Taebaek</strain>
    </source>
</reference>
<proteinExistence type="predicted"/>
<gene>
    <name evidence="1" type="ORF">niasHS_007932</name>
</gene>
<evidence type="ECO:0000313" key="2">
    <source>
        <dbReference type="Proteomes" id="UP001620645"/>
    </source>
</evidence>